<dbReference type="AlphaFoldDB" id="A0A8J7I504"/>
<evidence type="ECO:0000256" key="1">
    <source>
        <dbReference type="SAM" id="MobiDB-lite"/>
    </source>
</evidence>
<evidence type="ECO:0000313" key="4">
    <source>
        <dbReference type="Proteomes" id="UP000662314"/>
    </source>
</evidence>
<keyword evidence="2" id="KW-1133">Transmembrane helix</keyword>
<keyword evidence="2" id="KW-0472">Membrane</keyword>
<evidence type="ECO:0000256" key="2">
    <source>
        <dbReference type="SAM" id="Phobius"/>
    </source>
</evidence>
<feature type="region of interest" description="Disordered" evidence="1">
    <location>
        <begin position="109"/>
        <end position="143"/>
    </location>
</feature>
<sequence>MRLKINRQVISLWLLSPTILIKVIFVDPSAIALVLKGENQMNIQVLNKINSPDNLPTSLKKTNKLDAVNHPINEAITPQTTQQFQLSLSAKKKFPEAIIIADVIPIEDYKGKPPQPLEPDEDKPDTGTNKPSTLNQQEPHTPSQIILIDKLRQARQQRQQTQKKIIIEALTFSADKYPWIVNPTDNLTFSTQLFKPNSSENYIDTDIRVRFSGDYPIIEKFTYADFPKNDQFYWVLNNNRIVVETKGSQAGILYQGRETDTYITQNVTSQQAFWGLQALFAIPTDFQSLTGEVDTDNLSITSIAGQLINPEGIPAGKVTISSSIDLNDPNVTILKNPNLNIGSGSTLSSQGGENLFQSLDAINAPKILQSFPTTNLKPLLDNGNVRLQVGGIIPKSALENAGIFWGDILTGKGFGFNAPISSLPGIKVAQLGKFDNYDLLNVAVNPSLSQSEKNLHYFNSLEWVSLGRREPTFETLSQTQDHYNWYRLYASYPHNRSLIQYDSKVVKATYSNIFAAPGLSLTAKFSDTNVDAIQSVNSTLGLLLGGAFEVIKIEKIEEGLKEARDQLKNGESFTPLNTAATPTQRRQINNRLNRTLAYANTGSGLEQVSGTYTFPSKITPKKSSVLQIRTGNHKRAVQFLGRNITVLDEGDTFFSDLRLSNEKFGPLTYIGNSIPLNDTSINPINESSAVEVILTNSRGQRFVQQYNSADSTIVPIEVRASDLAFDYMELSRVDKIGINFNSFNGYLSLPTVEFLAAGSSGDFNYSASLGTWFNIDANSAPGVDNNNLGIEEPTLGLYSNVLFNYIKTSVRLDSAKKPVAVNTHVPYLNISWNSASNKNNPFTTYLGYLYQHQGKKIGFSLAPGVAFVQDNSNGELLGLVNGEFGTSHGLSLQSNLEIGKEFFFIFQGLQKVSKSISLGAYLKNYSINNVGLSSRVSGFNYGLIVRHNFLDNSVFIETQIGTGDNGFDLQVQGGYRF</sequence>
<accession>A0A8J7I504</accession>
<organism evidence="3 4">
    <name type="scientific">Dendronalium phyllosphericum CENA369</name>
    <dbReference type="NCBI Taxonomy" id="1725256"/>
    <lineage>
        <taxon>Bacteria</taxon>
        <taxon>Bacillati</taxon>
        <taxon>Cyanobacteriota</taxon>
        <taxon>Cyanophyceae</taxon>
        <taxon>Nostocales</taxon>
        <taxon>Nostocaceae</taxon>
        <taxon>Dendronalium</taxon>
        <taxon>Dendronalium phyllosphericum</taxon>
    </lineage>
</organism>
<protein>
    <submittedName>
        <fullName evidence="3">Uncharacterized protein</fullName>
    </submittedName>
</protein>
<comment type="caution">
    <text evidence="3">The sequence shown here is derived from an EMBL/GenBank/DDBJ whole genome shotgun (WGS) entry which is preliminary data.</text>
</comment>
<feature type="transmembrane region" description="Helical" evidence="2">
    <location>
        <begin position="12"/>
        <end position="35"/>
    </location>
</feature>
<gene>
    <name evidence="3" type="ORF">I8752_08875</name>
</gene>
<dbReference type="EMBL" id="JAECZA010000025">
    <property type="protein sequence ID" value="MBH8573126.1"/>
    <property type="molecule type" value="Genomic_DNA"/>
</dbReference>
<keyword evidence="4" id="KW-1185">Reference proteome</keyword>
<keyword evidence="2" id="KW-0812">Transmembrane</keyword>
<feature type="compositionally biased region" description="Polar residues" evidence="1">
    <location>
        <begin position="126"/>
        <end position="143"/>
    </location>
</feature>
<evidence type="ECO:0000313" key="3">
    <source>
        <dbReference type="EMBL" id="MBH8573126.1"/>
    </source>
</evidence>
<name>A0A8J7I504_9NOST</name>
<reference evidence="3 4" key="1">
    <citation type="journal article" date="2021" name="Int. J. Syst. Evol. Microbiol.">
        <title>Amazonocrinis nigriterrae gen. nov., sp. nov., Atlanticothrix silvestris gen. nov., sp. nov. and Dendronalium phyllosphericum gen. nov., sp. nov., nostocacean cyanobacteria from Brazilian environments.</title>
        <authorList>
            <person name="Alvarenga D.O."/>
            <person name="Andreote A.P.D."/>
            <person name="Branco L.H.Z."/>
            <person name="Delbaje E."/>
            <person name="Cruz R.B."/>
            <person name="Varani A.M."/>
            <person name="Fiore M.F."/>
        </authorList>
    </citation>
    <scope>NUCLEOTIDE SEQUENCE [LARGE SCALE GENOMIC DNA]</scope>
    <source>
        <strain evidence="3 4">CENA369</strain>
    </source>
</reference>
<dbReference type="RefSeq" id="WP_214431947.1">
    <property type="nucleotide sequence ID" value="NZ_CAWPUQ010000122.1"/>
</dbReference>
<proteinExistence type="predicted"/>
<dbReference type="Proteomes" id="UP000662314">
    <property type="component" value="Unassembled WGS sequence"/>
</dbReference>